<dbReference type="InterPro" id="IPR058886">
    <property type="entry name" value="SWIB_eIF2D"/>
</dbReference>
<dbReference type="Pfam" id="PF17832">
    <property type="entry name" value="Pre-PUA"/>
    <property type="match status" value="1"/>
</dbReference>
<dbReference type="KEGG" id="lcm:102363323"/>
<protein>
    <recommendedName>
        <fullName evidence="3">Eukaryotic translation initiation factor 2D</fullName>
    </recommendedName>
    <alternativeName>
        <fullName evidence="10">Ligatin</fullName>
    </alternativeName>
</protein>
<dbReference type="Pfam" id="PF26292">
    <property type="entry name" value="PUA_elF2D"/>
    <property type="match status" value="1"/>
</dbReference>
<dbReference type="InterPro" id="IPR048247">
    <property type="entry name" value="eIF2D_N"/>
</dbReference>
<dbReference type="CDD" id="cd11610">
    <property type="entry name" value="eIF2D_N"/>
    <property type="match status" value="1"/>
</dbReference>
<gene>
    <name evidence="14" type="primary">EIF2D</name>
</gene>
<evidence type="ECO:0000256" key="4">
    <source>
        <dbReference type="ARBA" id="ARBA00022490"/>
    </source>
</evidence>
<evidence type="ECO:0000256" key="7">
    <source>
        <dbReference type="ARBA" id="ARBA00022917"/>
    </source>
</evidence>
<dbReference type="InterPro" id="IPR036885">
    <property type="entry name" value="SWIB_MDM2_dom_sf"/>
</dbReference>
<dbReference type="eggNOG" id="KOG2522">
    <property type="taxonomic scope" value="Eukaryota"/>
</dbReference>
<evidence type="ECO:0000313" key="15">
    <source>
        <dbReference type="Proteomes" id="UP000008672"/>
    </source>
</evidence>
<evidence type="ECO:0000256" key="1">
    <source>
        <dbReference type="ARBA" id="ARBA00004496"/>
    </source>
</evidence>
<reference evidence="14" key="3">
    <citation type="submission" date="2025-09" db="UniProtKB">
        <authorList>
            <consortium name="Ensembl"/>
        </authorList>
    </citation>
    <scope>IDENTIFICATION</scope>
</reference>
<organism evidence="14 15">
    <name type="scientific">Latimeria chalumnae</name>
    <name type="common">Coelacanth</name>
    <dbReference type="NCBI Taxonomy" id="7897"/>
    <lineage>
        <taxon>Eukaryota</taxon>
        <taxon>Metazoa</taxon>
        <taxon>Chordata</taxon>
        <taxon>Craniata</taxon>
        <taxon>Vertebrata</taxon>
        <taxon>Euteleostomi</taxon>
        <taxon>Coelacanthiformes</taxon>
        <taxon>Coelacanthidae</taxon>
        <taxon>Latimeria</taxon>
    </lineage>
</organism>
<dbReference type="SUPFAM" id="SSF88697">
    <property type="entry name" value="PUA domain-like"/>
    <property type="match status" value="1"/>
</dbReference>
<reference evidence="15" key="1">
    <citation type="submission" date="2011-08" db="EMBL/GenBank/DDBJ databases">
        <title>The draft genome of Latimeria chalumnae.</title>
        <authorList>
            <person name="Di Palma F."/>
            <person name="Alfoldi J."/>
            <person name="Johnson J."/>
            <person name="Berlin A."/>
            <person name="Gnerre S."/>
            <person name="Jaffe D."/>
            <person name="MacCallum I."/>
            <person name="Young S."/>
            <person name="Walker B.J."/>
            <person name="Lander E."/>
            <person name="Lindblad-Toh K."/>
        </authorList>
    </citation>
    <scope>NUCLEOTIDE SEQUENCE [LARGE SCALE GENOMIC DNA]</scope>
    <source>
        <strain evidence="15">Wild caught</strain>
    </source>
</reference>
<dbReference type="CTD" id="1939"/>
<dbReference type="PROSITE" id="PS50890">
    <property type="entry name" value="PUA"/>
    <property type="match status" value="1"/>
</dbReference>
<accession>H3AJI9</accession>
<dbReference type="RefSeq" id="XP_006000440.1">
    <property type="nucleotide sequence ID" value="XM_006000378.3"/>
</dbReference>
<dbReference type="Ensembl" id="ENSLACT00000009886.1">
    <property type="protein sequence ID" value="ENSLACP00000009810.1"/>
    <property type="gene ID" value="ENSLACG00000008651.1"/>
</dbReference>
<dbReference type="CDD" id="cd21156">
    <property type="entry name" value="PUA_eIF2d-like"/>
    <property type="match status" value="1"/>
</dbReference>
<dbReference type="InterPro" id="IPR002478">
    <property type="entry name" value="PUA"/>
</dbReference>
<dbReference type="SUPFAM" id="SSF55159">
    <property type="entry name" value="eIF1-like"/>
    <property type="match status" value="1"/>
</dbReference>
<evidence type="ECO:0000313" key="14">
    <source>
        <dbReference type="Ensembl" id="ENSLACP00000009810.1"/>
    </source>
</evidence>
<dbReference type="EMBL" id="AFYH01111204">
    <property type="status" value="NOT_ANNOTATED_CDS"/>
    <property type="molecule type" value="Genomic_DNA"/>
</dbReference>
<evidence type="ECO:0000256" key="5">
    <source>
        <dbReference type="ARBA" id="ARBA00022540"/>
    </source>
</evidence>
<dbReference type="FunCoup" id="H3AJI9">
    <property type="interactions" value="2760"/>
</dbReference>
<dbReference type="PANTHER" id="PTHR12217:SF4">
    <property type="entry name" value="EUKARYOTIC TRANSLATION INITIATION FACTOR 2D"/>
    <property type="match status" value="1"/>
</dbReference>
<dbReference type="GO" id="GO:0003743">
    <property type="term" value="F:translation initiation factor activity"/>
    <property type="evidence" value="ECO:0007669"/>
    <property type="project" value="UniProtKB-KW"/>
</dbReference>
<comment type="subcellular location">
    <subcellularLocation>
        <location evidence="1">Cytoplasm</location>
    </subcellularLocation>
</comment>
<reference evidence="14" key="2">
    <citation type="submission" date="2025-08" db="UniProtKB">
        <authorList>
            <consortium name="Ensembl"/>
        </authorList>
    </citation>
    <scope>IDENTIFICATION</scope>
</reference>
<dbReference type="Bgee" id="ENSLACG00000008651">
    <property type="expression patterns" value="Expressed in chordate pharynx and 6 other cell types or tissues"/>
</dbReference>
<evidence type="ECO:0000256" key="8">
    <source>
        <dbReference type="ARBA" id="ARBA00022990"/>
    </source>
</evidence>
<evidence type="ECO:0000259" key="12">
    <source>
        <dbReference type="PROSITE" id="PS50296"/>
    </source>
</evidence>
<dbReference type="InterPro" id="IPR003121">
    <property type="entry name" value="SWIB_MDM2_domain"/>
</dbReference>
<dbReference type="EMBL" id="AFYH01111207">
    <property type="status" value="NOT_ANNOTATED_CDS"/>
    <property type="molecule type" value="Genomic_DNA"/>
</dbReference>
<dbReference type="AlphaFoldDB" id="H3AJI9"/>
<dbReference type="PROSITE" id="PS50296">
    <property type="entry name" value="SUI1"/>
    <property type="match status" value="1"/>
</dbReference>
<keyword evidence="7" id="KW-0648">Protein biosynthesis</keyword>
<evidence type="ECO:0000259" key="13">
    <source>
        <dbReference type="PROSITE" id="PS51925"/>
    </source>
</evidence>
<evidence type="ECO:0000256" key="2">
    <source>
        <dbReference type="ARBA" id="ARBA00010359"/>
    </source>
</evidence>
<dbReference type="GO" id="GO:0005737">
    <property type="term" value="C:cytoplasm"/>
    <property type="evidence" value="ECO:0007669"/>
    <property type="project" value="UniProtKB-SubCell"/>
</dbReference>
<dbReference type="Proteomes" id="UP000008672">
    <property type="component" value="Unassembled WGS sequence"/>
</dbReference>
<sequence length="596" mass="66207">MFVKPFRVKSNTSIKGSDRRKLKADIGASFPSLSAEQLSELIPNKEELNVLKIYTHKGDAVTVYVTHKNPVFFEVEKKLYPTVYTLWSCSDLLPALTTWPAVLQKLAGGADLMLPGVVMPPTGLPQVQRGSLCAVTLVGNGAPVGVGIATMSSEEMLGAGMKGKGLTLTHTYLDLLWGFGDKSNPPMVAPLVPEPAEMVDSSEEKEDSPVDAINNQDFNPPPELENLQISGGHSDFTEGKEPSESADTVAAENGEEATMEQLEAEEKAPQEDMDQLLLQCFLHAVKYKVKKSDLPLLTSTFLRNHMYSCRPEGKQLDIKKSSYKKLSKFLQCMQQRKIILVKELSKGVESIVDVEWKHEDIRSFKVPEISSSADSTEIRNTGDEDKPYLPPEILPLYSVSAKLVPLFQESRHKKGDILSSSEVRSIITNYVKSNELVNETNKNFVTINPILCDCVLDKSEHSEITSLKWDDLFARCLQRMQPCHQVTFSGQEPIIRKGNIEPIDITVAQRGSNKKVTLIKNLELYGLDPNSVASTLQQRVQASAITHPLPGSKDRVQVQIQGNQINQVGKLLFEDYRILRKYVQGMDKAPKSGKKK</sequence>
<comment type="function">
    <text evidence="9">Translation initiation factor that is able to deliver tRNA to the P-site of the eukaryotic ribosome in a GTP-independent manner. The binding of Met-tRNA(I) occurs after the AUG codon finds its position in the P-site of 40S ribosomes, the situation that takes place during initiation complex formation on some specific RNAs. Its activity in tRNA binding with 40S subunits does not require the presence of the aminoacyl moiety. Possesses the unique ability to deliver non-Met (elongator) tRNAs into the P-site of the 40S subunit. In addition to its role in initiation, can promote release of deacylated tRNA and mRNA from recycled 40S subunits following ABCE1-mediated dissociation of post-termination ribosomal complexes into subunits.</text>
</comment>
<dbReference type="InterPro" id="IPR001950">
    <property type="entry name" value="SUI1"/>
</dbReference>
<dbReference type="InterPro" id="IPR036877">
    <property type="entry name" value="SUI1_dom_sf"/>
</dbReference>
<dbReference type="PROSITE" id="PS51925">
    <property type="entry name" value="SWIB_MDM2"/>
    <property type="match status" value="1"/>
</dbReference>
<dbReference type="GeneTree" id="ENSGT00550000074865"/>
<dbReference type="HOGENOM" id="CLU_012487_2_0_1"/>
<dbReference type="CDD" id="cd11608">
    <property type="entry name" value="eIF2D_C"/>
    <property type="match status" value="1"/>
</dbReference>
<dbReference type="Pfam" id="PF26291">
    <property type="entry name" value="SWIB_eIF2D"/>
    <property type="match status" value="1"/>
</dbReference>
<dbReference type="Pfam" id="PF01253">
    <property type="entry name" value="SUI1"/>
    <property type="match status" value="1"/>
</dbReference>
<dbReference type="FunFam" id="3.10.400.20:FF:000002">
    <property type="entry name" value="Eukaryotic translation initiation factor 2D"/>
    <property type="match status" value="1"/>
</dbReference>
<dbReference type="InterPro" id="IPR057429">
    <property type="entry name" value="WH_eIF2D"/>
</dbReference>
<name>H3AJI9_LATCH</name>
<evidence type="ECO:0000256" key="9">
    <source>
        <dbReference type="ARBA" id="ARBA00025522"/>
    </source>
</evidence>
<keyword evidence="15" id="KW-1185">Reference proteome</keyword>
<evidence type="ECO:0000256" key="11">
    <source>
        <dbReference type="SAM" id="MobiDB-lite"/>
    </source>
</evidence>
<evidence type="ECO:0000256" key="3">
    <source>
        <dbReference type="ARBA" id="ARBA00013816"/>
    </source>
</evidence>
<dbReference type="STRING" id="7897.ENSLACP00000009810"/>
<feature type="region of interest" description="Disordered" evidence="11">
    <location>
        <begin position="188"/>
        <end position="270"/>
    </location>
</feature>
<dbReference type="SUPFAM" id="SSF47592">
    <property type="entry name" value="SWIB/MDM2 domain"/>
    <property type="match status" value="1"/>
</dbReference>
<keyword evidence="8" id="KW-0007">Acetylation</keyword>
<dbReference type="EMBL" id="AFYH01111203">
    <property type="status" value="NOT_ANNOTATED_CDS"/>
    <property type="molecule type" value="Genomic_DNA"/>
</dbReference>
<proteinExistence type="inferred from homology"/>
<dbReference type="EMBL" id="AFYH01111205">
    <property type="status" value="NOT_ANNOTATED_CDS"/>
    <property type="molecule type" value="Genomic_DNA"/>
</dbReference>
<dbReference type="EMBL" id="AFYH01111206">
    <property type="status" value="NOT_ANNOTATED_CDS"/>
    <property type="molecule type" value="Genomic_DNA"/>
</dbReference>
<dbReference type="Gene3D" id="3.30.780.10">
    <property type="entry name" value="SUI1-like domain"/>
    <property type="match status" value="1"/>
</dbReference>
<feature type="domain" description="DM2" evidence="13">
    <location>
        <begin position="392"/>
        <end position="479"/>
    </location>
</feature>
<dbReference type="OrthoDB" id="199771at2759"/>
<dbReference type="Pfam" id="PF25304">
    <property type="entry name" value="WHD_eIF2D"/>
    <property type="match status" value="1"/>
</dbReference>
<dbReference type="InterPro" id="IPR039757">
    <property type="entry name" value="EIF2D"/>
</dbReference>
<keyword evidence="6" id="KW-0597">Phosphoprotein</keyword>
<dbReference type="InterPro" id="IPR015947">
    <property type="entry name" value="PUA-like_sf"/>
</dbReference>
<dbReference type="Gene3D" id="3.10.400.20">
    <property type="match status" value="1"/>
</dbReference>
<dbReference type="PANTHER" id="PTHR12217">
    <property type="entry name" value="EUKARYOTIC TRANSLATION INITIATION FACTOR 2D"/>
    <property type="match status" value="1"/>
</dbReference>
<dbReference type="InterPro" id="IPR041366">
    <property type="entry name" value="Pre-PUA"/>
</dbReference>
<dbReference type="GeneID" id="102363323"/>
<dbReference type="FunFam" id="3.30.780.10:FF:000007">
    <property type="entry name" value="Putative eukaryotic translation initiation factor 2d"/>
    <property type="match status" value="1"/>
</dbReference>
<dbReference type="EMBL" id="AFYH01111202">
    <property type="status" value="NOT_ANNOTATED_CDS"/>
    <property type="molecule type" value="Genomic_DNA"/>
</dbReference>
<dbReference type="EMBL" id="AFYH01111200">
    <property type="status" value="NOT_ANNOTATED_CDS"/>
    <property type="molecule type" value="Genomic_DNA"/>
</dbReference>
<dbReference type="SMART" id="SM00359">
    <property type="entry name" value="PUA"/>
    <property type="match status" value="1"/>
</dbReference>
<dbReference type="GO" id="GO:0003723">
    <property type="term" value="F:RNA binding"/>
    <property type="evidence" value="ECO:0007669"/>
    <property type="project" value="InterPro"/>
</dbReference>
<keyword evidence="4" id="KW-0963">Cytoplasm</keyword>
<keyword evidence="5" id="KW-0396">Initiation factor</keyword>
<dbReference type="InterPro" id="IPR039759">
    <property type="entry name" value="eIF2D_SUI1"/>
</dbReference>
<feature type="domain" description="SUI1" evidence="12">
    <location>
        <begin position="503"/>
        <end position="576"/>
    </location>
</feature>
<dbReference type="EMBL" id="AFYH01111201">
    <property type="status" value="NOT_ANNOTATED_CDS"/>
    <property type="molecule type" value="Genomic_DNA"/>
</dbReference>
<evidence type="ECO:0000256" key="10">
    <source>
        <dbReference type="ARBA" id="ARBA00030186"/>
    </source>
</evidence>
<dbReference type="InterPro" id="IPR048248">
    <property type="entry name" value="PUA_eIF2d-like"/>
</dbReference>
<evidence type="ECO:0000256" key="6">
    <source>
        <dbReference type="ARBA" id="ARBA00022553"/>
    </source>
</evidence>
<dbReference type="InParanoid" id="H3AJI9"/>
<dbReference type="GO" id="GO:0001731">
    <property type="term" value="P:formation of translation preinitiation complex"/>
    <property type="evidence" value="ECO:0007669"/>
    <property type="project" value="InterPro"/>
</dbReference>
<comment type="similarity">
    <text evidence="2">Belongs to the eIF2D family.</text>
</comment>
<dbReference type="OMA" id="MFLKPYR"/>